<sequence>MPTDVASKWTHENEDIILGPYTYLEAHPGKDIRRLCVDAFNFWLNVPGESLEIIVRAIAMLHTASLLVDDVEDSATLRRGFPVAHSIYGVAQTINSSNYVYFLALQEISKLNNPAVYKIYTDEMLNLHRGQGLDLYWRDALVCPTEADYIGMVENKTGGLFRLAVKLMQAESECTTNFVPLANLIGILYQIRDDYMNLQSDQYSKNKGFCEDLTEGKFSFPIIHSIRQDKSNQQILNILKQHSTDDSLKDYAVTYMRDVTRSFDYTTQVIVEYEDRIRKELKRLDVEPNPMIEKILKSLHSSS</sequence>
<accession>A0ACC3TI54</accession>
<keyword evidence="2" id="KW-1185">Reference proteome</keyword>
<dbReference type="EMBL" id="MU970124">
    <property type="protein sequence ID" value="KAK9320557.1"/>
    <property type="molecule type" value="Genomic_DNA"/>
</dbReference>
<reference evidence="2" key="1">
    <citation type="journal article" date="2024" name="Front. Bioeng. Biotechnol.">
        <title>Genome-scale model development and genomic sequencing of the oleaginous clade Lipomyces.</title>
        <authorList>
            <person name="Czajka J.J."/>
            <person name="Han Y."/>
            <person name="Kim J."/>
            <person name="Mondo S.J."/>
            <person name="Hofstad B.A."/>
            <person name="Robles A."/>
            <person name="Haridas S."/>
            <person name="Riley R."/>
            <person name="LaButti K."/>
            <person name="Pangilinan J."/>
            <person name="Andreopoulos W."/>
            <person name="Lipzen A."/>
            <person name="Yan J."/>
            <person name="Wang M."/>
            <person name="Ng V."/>
            <person name="Grigoriev I.V."/>
            <person name="Spatafora J.W."/>
            <person name="Magnuson J.K."/>
            <person name="Baker S.E."/>
            <person name="Pomraning K.R."/>
        </authorList>
    </citation>
    <scope>NUCLEOTIDE SEQUENCE [LARGE SCALE GENOMIC DNA]</scope>
    <source>
        <strain evidence="2">CBS 10300</strain>
    </source>
</reference>
<organism evidence="1 2">
    <name type="scientific">Lipomyces orientalis</name>
    <dbReference type="NCBI Taxonomy" id="1233043"/>
    <lineage>
        <taxon>Eukaryota</taxon>
        <taxon>Fungi</taxon>
        <taxon>Dikarya</taxon>
        <taxon>Ascomycota</taxon>
        <taxon>Saccharomycotina</taxon>
        <taxon>Lipomycetes</taxon>
        <taxon>Lipomycetales</taxon>
        <taxon>Lipomycetaceae</taxon>
        <taxon>Lipomyces</taxon>
    </lineage>
</organism>
<protein>
    <submittedName>
        <fullName evidence="1">Isoprenoid synthase domain-containing protein</fullName>
    </submittedName>
</protein>
<evidence type="ECO:0000313" key="2">
    <source>
        <dbReference type="Proteomes" id="UP001489719"/>
    </source>
</evidence>
<comment type="caution">
    <text evidence="1">The sequence shown here is derived from an EMBL/GenBank/DDBJ whole genome shotgun (WGS) entry which is preliminary data.</text>
</comment>
<evidence type="ECO:0000313" key="1">
    <source>
        <dbReference type="EMBL" id="KAK9320557.1"/>
    </source>
</evidence>
<gene>
    <name evidence="1" type="ORF">V1517DRAFT_329040</name>
</gene>
<name>A0ACC3TI54_9ASCO</name>
<proteinExistence type="predicted"/>
<dbReference type="Proteomes" id="UP001489719">
    <property type="component" value="Unassembled WGS sequence"/>
</dbReference>